<feature type="region of interest" description="Disordered" evidence="1">
    <location>
        <begin position="46"/>
        <end position="70"/>
    </location>
</feature>
<reference evidence="2 3" key="1">
    <citation type="journal article" date="2020" name="IScience">
        <title>Genome Sequencing of the Endangered Kingdonia uniflora (Circaeasteraceae, Ranunculales) Reveals Potential Mechanisms of Evolutionary Specialization.</title>
        <authorList>
            <person name="Sun Y."/>
            <person name="Deng T."/>
            <person name="Zhang A."/>
            <person name="Moore M.J."/>
            <person name="Landis J.B."/>
            <person name="Lin N."/>
            <person name="Zhang H."/>
            <person name="Zhang X."/>
            <person name="Huang J."/>
            <person name="Zhang X."/>
            <person name="Sun H."/>
            <person name="Wang H."/>
        </authorList>
    </citation>
    <scope>NUCLEOTIDE SEQUENCE [LARGE SCALE GENOMIC DNA]</scope>
    <source>
        <strain evidence="2">TB1705</strain>
        <tissue evidence="2">Leaf</tissue>
    </source>
</reference>
<protein>
    <submittedName>
        <fullName evidence="2">Uncharacterized protein</fullName>
    </submittedName>
</protein>
<feature type="compositionally biased region" description="Basic and acidic residues" evidence="1">
    <location>
        <begin position="48"/>
        <end position="65"/>
    </location>
</feature>
<organism evidence="2 3">
    <name type="scientific">Kingdonia uniflora</name>
    <dbReference type="NCBI Taxonomy" id="39325"/>
    <lineage>
        <taxon>Eukaryota</taxon>
        <taxon>Viridiplantae</taxon>
        <taxon>Streptophyta</taxon>
        <taxon>Embryophyta</taxon>
        <taxon>Tracheophyta</taxon>
        <taxon>Spermatophyta</taxon>
        <taxon>Magnoliopsida</taxon>
        <taxon>Ranunculales</taxon>
        <taxon>Circaeasteraceae</taxon>
        <taxon>Kingdonia</taxon>
    </lineage>
</organism>
<dbReference type="AlphaFoldDB" id="A0A7J7M176"/>
<keyword evidence="3" id="KW-1185">Reference proteome</keyword>
<evidence type="ECO:0000313" key="2">
    <source>
        <dbReference type="EMBL" id="KAF6148626.1"/>
    </source>
</evidence>
<dbReference type="EMBL" id="JACGCM010001844">
    <property type="protein sequence ID" value="KAF6148626.1"/>
    <property type="molecule type" value="Genomic_DNA"/>
</dbReference>
<proteinExistence type="predicted"/>
<gene>
    <name evidence="2" type="ORF">GIB67_042585</name>
</gene>
<accession>A0A7J7M176</accession>
<sequence length="106" mass="12319">SEYSSCKDLSLELRTLDLICTLIFIRLYLIQYQTHAVTNMLTVTHRPRTQEEHRSSTTDVNRTDQHTPVSHELTVSHLTTHDFYFQENVFEHDVKLRAGSIKGQSS</sequence>
<name>A0A7J7M176_9MAGN</name>
<evidence type="ECO:0000313" key="3">
    <source>
        <dbReference type="Proteomes" id="UP000541444"/>
    </source>
</evidence>
<evidence type="ECO:0000256" key="1">
    <source>
        <dbReference type="SAM" id="MobiDB-lite"/>
    </source>
</evidence>
<feature type="non-terminal residue" evidence="2">
    <location>
        <position position="1"/>
    </location>
</feature>
<comment type="caution">
    <text evidence="2">The sequence shown here is derived from an EMBL/GenBank/DDBJ whole genome shotgun (WGS) entry which is preliminary data.</text>
</comment>
<dbReference type="Proteomes" id="UP000541444">
    <property type="component" value="Unassembled WGS sequence"/>
</dbReference>